<dbReference type="RefSeq" id="WP_171186574.1">
    <property type="nucleotide sequence ID" value="NZ_WTPX01000057.1"/>
</dbReference>
<dbReference type="Gene3D" id="3.40.50.2000">
    <property type="entry name" value="Glycogen Phosphorylase B"/>
    <property type="match status" value="2"/>
</dbReference>
<feature type="domain" description="Glycosyltransferase subfamily 4-like N-terminal" evidence="4">
    <location>
        <begin position="30"/>
        <end position="186"/>
    </location>
</feature>
<evidence type="ECO:0000256" key="1">
    <source>
        <dbReference type="ARBA" id="ARBA00022676"/>
    </source>
</evidence>
<comment type="caution">
    <text evidence="5">The sequence shown here is derived from an EMBL/GenBank/DDBJ whole genome shotgun (WGS) entry which is preliminary data.</text>
</comment>
<keyword evidence="2 5" id="KW-0808">Transferase</keyword>
<dbReference type="Pfam" id="PF00534">
    <property type="entry name" value="Glycos_transf_1"/>
    <property type="match status" value="1"/>
</dbReference>
<gene>
    <name evidence="5" type="primary">mshA_7</name>
    <name evidence="5" type="ORF">LzC2_20750</name>
</gene>
<dbReference type="Proteomes" id="UP000609651">
    <property type="component" value="Unassembled WGS sequence"/>
</dbReference>
<evidence type="ECO:0000259" key="4">
    <source>
        <dbReference type="Pfam" id="PF13439"/>
    </source>
</evidence>
<dbReference type="CDD" id="cd03811">
    <property type="entry name" value="GT4_GT28_WabH-like"/>
    <property type="match status" value="1"/>
</dbReference>
<dbReference type="EMBL" id="WTPX01000057">
    <property type="protein sequence ID" value="NNJ25996.1"/>
    <property type="molecule type" value="Genomic_DNA"/>
</dbReference>
<dbReference type="InterPro" id="IPR028098">
    <property type="entry name" value="Glyco_trans_4-like_N"/>
</dbReference>
<dbReference type="GO" id="GO:0102710">
    <property type="term" value="F:D-inositol-3-phosphate glycosyltransferase activity"/>
    <property type="evidence" value="ECO:0007669"/>
    <property type="project" value="UniProtKB-EC"/>
</dbReference>
<dbReference type="SUPFAM" id="SSF53756">
    <property type="entry name" value="UDP-Glycosyltransferase/glycogen phosphorylase"/>
    <property type="match status" value="1"/>
</dbReference>
<dbReference type="Pfam" id="PF13439">
    <property type="entry name" value="Glyco_transf_4"/>
    <property type="match status" value="1"/>
</dbReference>
<accession>A0ABX1VGS8</accession>
<dbReference type="InterPro" id="IPR001296">
    <property type="entry name" value="Glyco_trans_1"/>
</dbReference>
<dbReference type="EC" id="2.4.1.250" evidence="5"/>
<evidence type="ECO:0000313" key="6">
    <source>
        <dbReference type="Proteomes" id="UP000609651"/>
    </source>
</evidence>
<evidence type="ECO:0000313" key="5">
    <source>
        <dbReference type="EMBL" id="NNJ25996.1"/>
    </source>
</evidence>
<evidence type="ECO:0000259" key="3">
    <source>
        <dbReference type="Pfam" id="PF00534"/>
    </source>
</evidence>
<organism evidence="5 6">
    <name type="scientific">Alienimonas chondri</name>
    <dbReference type="NCBI Taxonomy" id="2681879"/>
    <lineage>
        <taxon>Bacteria</taxon>
        <taxon>Pseudomonadati</taxon>
        <taxon>Planctomycetota</taxon>
        <taxon>Planctomycetia</taxon>
        <taxon>Planctomycetales</taxon>
        <taxon>Planctomycetaceae</taxon>
        <taxon>Alienimonas</taxon>
    </lineage>
</organism>
<dbReference type="PANTHER" id="PTHR12526">
    <property type="entry name" value="GLYCOSYLTRANSFERASE"/>
    <property type="match status" value="1"/>
</dbReference>
<keyword evidence="6" id="KW-1185">Reference proteome</keyword>
<dbReference type="PANTHER" id="PTHR12526:SF510">
    <property type="entry name" value="D-INOSITOL 3-PHOSPHATE GLYCOSYLTRANSFERASE"/>
    <property type="match status" value="1"/>
</dbReference>
<proteinExistence type="predicted"/>
<name>A0ABX1VGS8_9PLAN</name>
<keyword evidence="1 5" id="KW-0328">Glycosyltransferase</keyword>
<feature type="domain" description="Glycosyl transferase family 1" evidence="3">
    <location>
        <begin position="194"/>
        <end position="354"/>
    </location>
</feature>
<sequence>MPHFVPPADAVADGNGGPTPLAAVITELDPGGAERAFLQVVRGLSERGWAPHVFALRGGPLSESFAAAGVPVTTLDGLPGADPRPLVRFLKRERPPAALSFLFHANLLARFAARVAGRPAVVCGVRVAERRRNGHRSLDRLTASLVDRWVCVGESVRQFCIAPATAGGGGLPAERVVTIPNGVDAELWANAAPADRASLRLPAESRTLLFAGRIDEQKDPDTLLNAFAALDRPDTFLLIAGDGPLSDRVQARVASNAFGERVRLLGRRDDLPSLMRLAEAFVLPSRWEGTPNVLLEAAAAGTPIVATAVDGTAEVFTHGETARLVPVGDGDALAAELRWTLDHPEAAAAMAKRAGEAVLAVHRWDAVVAAYDALLREVIAQRRR</sequence>
<evidence type="ECO:0000256" key="2">
    <source>
        <dbReference type="ARBA" id="ARBA00022679"/>
    </source>
</evidence>
<protein>
    <submittedName>
        <fullName evidence="5">D-inositol-3-phosphate glycosyltransferase</fullName>
        <ecNumber evidence="5">2.4.1.250</ecNumber>
    </submittedName>
</protein>
<reference evidence="5 6" key="1">
    <citation type="journal article" date="2020" name="Syst. Appl. Microbiol.">
        <title>Alienimonas chondri sp. nov., a novel planctomycete isolated from the biofilm of the red alga Chondrus crispus.</title>
        <authorList>
            <person name="Vitorino I."/>
            <person name="Albuquerque L."/>
            <person name="Wiegand S."/>
            <person name="Kallscheuer N."/>
            <person name="da Costa M.S."/>
            <person name="Lobo-da-Cunha A."/>
            <person name="Jogler C."/>
            <person name="Lage O.M."/>
        </authorList>
    </citation>
    <scope>NUCLEOTIDE SEQUENCE [LARGE SCALE GENOMIC DNA]</scope>
    <source>
        <strain evidence="5 6">LzC2</strain>
    </source>
</reference>